<proteinExistence type="predicted"/>
<reference evidence="2 3" key="1">
    <citation type="submission" date="2013-11" db="EMBL/GenBank/DDBJ databases">
        <title>Genome sequencing of Stegodyphus mimosarum.</title>
        <authorList>
            <person name="Bechsgaard J."/>
        </authorList>
    </citation>
    <scope>NUCLEOTIDE SEQUENCE [LARGE SCALE GENOMIC DNA]</scope>
</reference>
<name>A0A087U840_STEMI</name>
<dbReference type="GO" id="GO:0060271">
    <property type="term" value="P:cilium assembly"/>
    <property type="evidence" value="ECO:0007669"/>
    <property type="project" value="TreeGrafter"/>
</dbReference>
<dbReference type="AlphaFoldDB" id="A0A087U840"/>
<dbReference type="SUPFAM" id="SSF50978">
    <property type="entry name" value="WD40 repeat-like"/>
    <property type="match status" value="1"/>
</dbReference>
<dbReference type="STRING" id="407821.A0A087U840"/>
<feature type="domain" description="IFT80 second beta-propeller" evidence="1">
    <location>
        <begin position="58"/>
        <end position="264"/>
    </location>
</feature>
<dbReference type="Proteomes" id="UP000054359">
    <property type="component" value="Unassembled WGS sequence"/>
</dbReference>
<protein>
    <submittedName>
        <fullName evidence="2">Intraflagellar transport protein 80-like protein</fullName>
    </submittedName>
</protein>
<keyword evidence="2" id="KW-0966">Cell projection</keyword>
<dbReference type="EMBL" id="KK118647">
    <property type="protein sequence ID" value="KFM73529.1"/>
    <property type="molecule type" value="Genomic_DNA"/>
</dbReference>
<keyword evidence="2" id="KW-0969">Cilium</keyword>
<dbReference type="InterPro" id="IPR015943">
    <property type="entry name" value="WD40/YVTN_repeat-like_dom_sf"/>
</dbReference>
<dbReference type="InterPro" id="IPR036322">
    <property type="entry name" value="WD40_repeat_dom_sf"/>
</dbReference>
<dbReference type="OrthoDB" id="408728at2759"/>
<dbReference type="PANTHER" id="PTHR24098">
    <property type="entry name" value="OUTER SEGMENT 5"/>
    <property type="match status" value="1"/>
</dbReference>
<evidence type="ECO:0000313" key="3">
    <source>
        <dbReference type="Proteomes" id="UP000054359"/>
    </source>
</evidence>
<evidence type="ECO:0000259" key="1">
    <source>
        <dbReference type="Pfam" id="PF23335"/>
    </source>
</evidence>
<evidence type="ECO:0000313" key="2">
    <source>
        <dbReference type="EMBL" id="KFM73529.1"/>
    </source>
</evidence>
<keyword evidence="2" id="KW-0282">Flagellum</keyword>
<accession>A0A087U840</accession>
<keyword evidence="3" id="KW-1185">Reference proteome</keyword>
<dbReference type="PANTHER" id="PTHR24098:SF0">
    <property type="entry name" value="OUTER SEGMENT 5"/>
    <property type="match status" value="1"/>
</dbReference>
<dbReference type="InterPro" id="IPR056456">
    <property type="entry name" value="Beta-prop_IFT80_2nd"/>
</dbReference>
<dbReference type="Pfam" id="PF23335">
    <property type="entry name" value="Beta-prop_IFT80_2nd"/>
    <property type="match status" value="1"/>
</dbReference>
<feature type="non-terminal residue" evidence="2">
    <location>
        <position position="265"/>
    </location>
</feature>
<dbReference type="GO" id="GO:0030992">
    <property type="term" value="C:intraciliary transport particle B"/>
    <property type="evidence" value="ECO:0007669"/>
    <property type="project" value="TreeGrafter"/>
</dbReference>
<dbReference type="GO" id="GO:0005929">
    <property type="term" value="C:cilium"/>
    <property type="evidence" value="ECO:0007669"/>
    <property type="project" value="TreeGrafter"/>
</dbReference>
<sequence>MFCVGSFNSLRLCDQTGWSHSLDKPETQSIFCLEWSSDGTQVAGGCGNGHVIFAHVVERRLEWKHFEATVRGRKTIAVQNVSNDLMENLDFRDNIIKVSFEYNHLIVVTSTQCYIYSTKNWNTPLIFDLKEGNVSLVVQAEKHFLFVDGQGLYIYNYEGRPVSTPKWPGMRTDYLNESTVTLSNDSVAVRNKGDEKVVHIFDVVTGKYIPDGKPFAHKMEVLEVALDQCGPASSRRLAFVDKNRDLHLLNIRASPNAAKKIMKLG</sequence>
<organism evidence="2 3">
    <name type="scientific">Stegodyphus mimosarum</name>
    <name type="common">African social velvet spider</name>
    <dbReference type="NCBI Taxonomy" id="407821"/>
    <lineage>
        <taxon>Eukaryota</taxon>
        <taxon>Metazoa</taxon>
        <taxon>Ecdysozoa</taxon>
        <taxon>Arthropoda</taxon>
        <taxon>Chelicerata</taxon>
        <taxon>Arachnida</taxon>
        <taxon>Araneae</taxon>
        <taxon>Araneomorphae</taxon>
        <taxon>Entelegynae</taxon>
        <taxon>Eresoidea</taxon>
        <taxon>Eresidae</taxon>
        <taxon>Stegodyphus</taxon>
    </lineage>
</organism>
<dbReference type="Gene3D" id="2.130.10.10">
    <property type="entry name" value="YVTN repeat-like/Quinoprotein amine dehydrogenase"/>
    <property type="match status" value="1"/>
</dbReference>
<gene>
    <name evidence="2" type="ORF">X975_16949</name>
</gene>